<sequence length="343" mass="41112">MKKIFIFGIVLRLIILFLFKNISNYDLQSYLKVGELTIKGINIYPNIANLHHPYFPAFLYLESCQSIIFLKSLNLIFDLGILYLVYLLSKQSWKKTLLYALNPITPMIFFLHGQFDAVPIFFLLLSIYLFQNKKPFLSLLSYSFSVMMKSWPVMFILAIYQRLKNKKLIFLSIFFPILSIVIYCLIFKTSPLNILQSLIYYQGVFGIWGVSKIFSLIHLRLRYQKLIIGLFLFIFFLYSSRIQEKDFIKKIYLLLLFFFSFSLTFSIQYLSWLIPFLCLTFPKYIYKLMFLITSYLLSFYSYWIFCSKCTTVSWHYYLPQQLLGLILWLTLIKYWYNEKNKLI</sequence>
<feature type="transmembrane region" description="Helical" evidence="1">
    <location>
        <begin position="142"/>
        <end position="162"/>
    </location>
</feature>
<feature type="transmembrane region" description="Helical" evidence="1">
    <location>
        <begin position="108"/>
        <end position="130"/>
    </location>
</feature>
<feature type="transmembrane region" description="Helical" evidence="1">
    <location>
        <begin position="284"/>
        <end position="305"/>
    </location>
</feature>
<evidence type="ECO:0000313" key="2">
    <source>
        <dbReference type="EMBL" id="PIP14902.1"/>
    </source>
</evidence>
<comment type="caution">
    <text evidence="2">The sequence shown here is derived from an EMBL/GenBank/DDBJ whole genome shotgun (WGS) entry which is preliminary data.</text>
</comment>
<dbReference type="AlphaFoldDB" id="A0A2G9Y6N5"/>
<gene>
    <name evidence="2" type="ORF">COX47_02650</name>
</gene>
<keyword evidence="1" id="KW-1133">Transmembrane helix</keyword>
<feature type="transmembrane region" description="Helical" evidence="1">
    <location>
        <begin position="68"/>
        <end position="88"/>
    </location>
</feature>
<feature type="transmembrane region" description="Helical" evidence="1">
    <location>
        <begin position="5"/>
        <end position="23"/>
    </location>
</feature>
<feature type="transmembrane region" description="Helical" evidence="1">
    <location>
        <begin position="168"/>
        <end position="186"/>
    </location>
</feature>
<protein>
    <recommendedName>
        <fullName evidence="4">Glycosyltransferase RgtA/B/C/D-like domain-containing protein</fullName>
    </recommendedName>
</protein>
<feature type="transmembrane region" description="Helical" evidence="1">
    <location>
        <begin position="198"/>
        <end position="217"/>
    </location>
</feature>
<evidence type="ECO:0000256" key="1">
    <source>
        <dbReference type="SAM" id="Phobius"/>
    </source>
</evidence>
<proteinExistence type="predicted"/>
<evidence type="ECO:0008006" key="4">
    <source>
        <dbReference type="Google" id="ProtNLM"/>
    </source>
</evidence>
<name>A0A2G9Y6N5_9BACT</name>
<keyword evidence="1" id="KW-0812">Transmembrane</keyword>
<evidence type="ECO:0000313" key="3">
    <source>
        <dbReference type="Proteomes" id="UP000231025"/>
    </source>
</evidence>
<feature type="transmembrane region" description="Helical" evidence="1">
    <location>
        <begin position="317"/>
        <end position="336"/>
    </location>
</feature>
<feature type="transmembrane region" description="Helical" evidence="1">
    <location>
        <begin position="223"/>
        <end position="239"/>
    </location>
</feature>
<accession>A0A2G9Y6N5</accession>
<organism evidence="2 3">
    <name type="scientific">Candidatus Roizmanbacteria bacterium CG23_combo_of_CG06-09_8_20_14_all_35_49</name>
    <dbReference type="NCBI Taxonomy" id="1974863"/>
    <lineage>
        <taxon>Bacteria</taxon>
        <taxon>Candidatus Roizmaniibacteriota</taxon>
    </lineage>
</organism>
<dbReference type="Proteomes" id="UP000231025">
    <property type="component" value="Unassembled WGS sequence"/>
</dbReference>
<reference evidence="2 3" key="1">
    <citation type="submission" date="2017-09" db="EMBL/GenBank/DDBJ databases">
        <title>Depth-based differentiation of microbial function through sediment-hosted aquifers and enrichment of novel symbionts in the deep terrestrial subsurface.</title>
        <authorList>
            <person name="Probst A.J."/>
            <person name="Ladd B."/>
            <person name="Jarett J.K."/>
            <person name="Geller-Mcgrath D.E."/>
            <person name="Sieber C.M."/>
            <person name="Emerson J.B."/>
            <person name="Anantharaman K."/>
            <person name="Thomas B.C."/>
            <person name="Malmstrom R."/>
            <person name="Stieglmeier M."/>
            <person name="Klingl A."/>
            <person name="Woyke T."/>
            <person name="Ryan C.M."/>
            <person name="Banfield J.F."/>
        </authorList>
    </citation>
    <scope>NUCLEOTIDE SEQUENCE [LARGE SCALE GENOMIC DNA]</scope>
    <source>
        <strain evidence="2">CG23_combo_of_CG06-09_8_20_14_all_35_49</strain>
    </source>
</reference>
<dbReference type="EMBL" id="PCRE01000038">
    <property type="protein sequence ID" value="PIP14902.1"/>
    <property type="molecule type" value="Genomic_DNA"/>
</dbReference>
<feature type="transmembrane region" description="Helical" evidence="1">
    <location>
        <begin position="251"/>
        <end position="272"/>
    </location>
</feature>
<keyword evidence="1" id="KW-0472">Membrane</keyword>